<dbReference type="PANTHER" id="PTHR28243:SF1">
    <property type="entry name" value="PYRIDOXAMINE 5'-PHOSPHATE OXIDASE ALR4036 FAMILY FMN-BINDING DOMAIN-CONTAINING PROTEIN"/>
    <property type="match status" value="1"/>
</dbReference>
<dbReference type="EMBL" id="JAFLQW010000535">
    <property type="protein sequence ID" value="MBO0351374.1"/>
    <property type="molecule type" value="Genomic_DNA"/>
</dbReference>
<dbReference type="InterPro" id="IPR012349">
    <property type="entry name" value="Split_barrel_FMN-bd"/>
</dbReference>
<dbReference type="InterPro" id="IPR024015">
    <property type="entry name" value="Pyridox_Oxase_FMN-dep_Alr4036"/>
</dbReference>
<keyword evidence="4" id="KW-1185">Reference proteome</keyword>
<evidence type="ECO:0000313" key="4">
    <source>
        <dbReference type="Proteomes" id="UP000664844"/>
    </source>
</evidence>
<dbReference type="NCBIfam" id="TIGR04026">
    <property type="entry name" value="PPOX_FMN_cyano"/>
    <property type="match status" value="1"/>
</dbReference>
<dbReference type="Proteomes" id="UP000664844">
    <property type="component" value="Unassembled WGS sequence"/>
</dbReference>
<evidence type="ECO:0000313" key="3">
    <source>
        <dbReference type="EMBL" id="MBO0351374.1"/>
    </source>
</evidence>
<dbReference type="SUPFAM" id="SSF50475">
    <property type="entry name" value="FMN-binding split barrel"/>
    <property type="match status" value="1"/>
</dbReference>
<sequence length="193" mass="22167">MSLAPWRSPLNHALHRNRSRPESRYFQLATIRPDGTPANRTVVFRGFLEETNQLKIVTDARSQKAQQIPAHPHGEVCWYFPITREQFRLQGHLTLVGPDASNPTLQQARCREWQQLSDSARGQFSWPDPAAPRGDRDDFSPPVPDTSQPLAQFCLLLLDPITVDWLELRGEPQNRCLYQFNGDRTWSQQAINP</sequence>
<gene>
    <name evidence="3" type="ORF">J0895_20295</name>
</gene>
<dbReference type="Pfam" id="PF12766">
    <property type="entry name" value="Pyridox_oxase_2"/>
    <property type="match status" value="1"/>
</dbReference>
<evidence type="ECO:0000256" key="1">
    <source>
        <dbReference type="SAM" id="MobiDB-lite"/>
    </source>
</evidence>
<feature type="region of interest" description="Disordered" evidence="1">
    <location>
        <begin position="119"/>
        <end position="144"/>
    </location>
</feature>
<comment type="caution">
    <text evidence="3">The sequence shown here is derived from an EMBL/GenBank/DDBJ whole genome shotgun (WGS) entry which is preliminary data.</text>
</comment>
<proteinExistence type="predicted"/>
<protein>
    <submittedName>
        <fullName evidence="3">Pyridoxamine 5'-phosphate oxidase family protein</fullName>
    </submittedName>
</protein>
<dbReference type="Gene3D" id="2.30.110.10">
    <property type="entry name" value="Electron Transport, Fmn-binding Protein, Chain A"/>
    <property type="match status" value="1"/>
</dbReference>
<organism evidence="3 4">
    <name type="scientific">Phormidium pseudopriestleyi FRX01</name>
    <dbReference type="NCBI Taxonomy" id="1759528"/>
    <lineage>
        <taxon>Bacteria</taxon>
        <taxon>Bacillati</taxon>
        <taxon>Cyanobacteriota</taxon>
        <taxon>Cyanophyceae</taxon>
        <taxon>Oscillatoriophycideae</taxon>
        <taxon>Oscillatoriales</taxon>
        <taxon>Oscillatoriaceae</taxon>
        <taxon>Phormidium</taxon>
    </lineage>
</organism>
<evidence type="ECO:0000259" key="2">
    <source>
        <dbReference type="Pfam" id="PF12766"/>
    </source>
</evidence>
<dbReference type="InterPro" id="IPR024624">
    <property type="entry name" value="Pyridox_Oxase_Alr4036_FMN-bd"/>
</dbReference>
<dbReference type="RefSeq" id="WP_207089815.1">
    <property type="nucleotide sequence ID" value="NZ_JAFLQW010000535.1"/>
</dbReference>
<name>A0ABS3FW81_9CYAN</name>
<reference evidence="3 4" key="1">
    <citation type="submission" date="2021-03" db="EMBL/GenBank/DDBJ databases">
        <title>Metabolic Capacity of the Antarctic Cyanobacterium Phormidium pseudopriestleyi that Sustains Oxygenic Photosynthesis in the Presence of Hydrogen Sulfide.</title>
        <authorList>
            <person name="Lumian J.E."/>
            <person name="Jungblut A.D."/>
            <person name="Dillon M.L."/>
            <person name="Hawes I."/>
            <person name="Doran P.T."/>
            <person name="Mackey T.J."/>
            <person name="Dick G.J."/>
            <person name="Grettenberger C.L."/>
            <person name="Sumner D.Y."/>
        </authorList>
    </citation>
    <scope>NUCLEOTIDE SEQUENCE [LARGE SCALE GENOMIC DNA]</scope>
    <source>
        <strain evidence="3 4">FRX01</strain>
    </source>
</reference>
<accession>A0ABS3FW81</accession>
<feature type="domain" description="Pyridoxamine 5'-phosphate oxidase Alr4036 family FMN-binding" evidence="2">
    <location>
        <begin position="4"/>
        <end position="96"/>
    </location>
</feature>
<dbReference type="PANTHER" id="PTHR28243">
    <property type="entry name" value="AGL049CP"/>
    <property type="match status" value="1"/>
</dbReference>